<dbReference type="KEGG" id="pba:PSEBR_gl124"/>
<keyword evidence="2" id="KW-0812">Transmembrane</keyword>
<organism evidence="3 4">
    <name type="scientific">Pseudomonas brassicacearum (strain NFM421)</name>
    <dbReference type="NCBI Taxonomy" id="994484"/>
    <lineage>
        <taxon>Bacteria</taxon>
        <taxon>Pseudomonadati</taxon>
        <taxon>Pseudomonadota</taxon>
        <taxon>Gammaproteobacteria</taxon>
        <taxon>Pseudomonadales</taxon>
        <taxon>Pseudomonadaceae</taxon>
        <taxon>Pseudomonas</taxon>
    </lineage>
</organism>
<dbReference type="Proteomes" id="UP000006692">
    <property type="component" value="Chromosome"/>
</dbReference>
<feature type="transmembrane region" description="Helical" evidence="2">
    <location>
        <begin position="31"/>
        <end position="56"/>
    </location>
</feature>
<dbReference type="EMBL" id="CP002585">
    <property type="protein sequence ID" value="AEA72154.1"/>
    <property type="molecule type" value="Genomic_DNA"/>
</dbReference>
<dbReference type="STRING" id="994484.PSEBR_gl124"/>
<keyword evidence="2" id="KW-0472">Membrane</keyword>
<evidence type="ECO:0000313" key="4">
    <source>
        <dbReference type="Proteomes" id="UP000006692"/>
    </source>
</evidence>
<feature type="compositionally biased region" description="Basic residues" evidence="1">
    <location>
        <begin position="8"/>
        <end position="18"/>
    </location>
</feature>
<evidence type="ECO:0000256" key="1">
    <source>
        <dbReference type="SAM" id="MobiDB-lite"/>
    </source>
</evidence>
<dbReference type="HOGENOM" id="CLU_2993262_0_0_6"/>
<proteinExistence type="predicted"/>
<evidence type="ECO:0000313" key="3">
    <source>
        <dbReference type="EMBL" id="AEA72154.1"/>
    </source>
</evidence>
<protein>
    <submittedName>
        <fullName evidence="3">Uncharacterized protein</fullName>
    </submittedName>
</protein>
<sequence>MHQACGRNGKRHQQRRPTHPPPRERTGLLRIAMMVVMMAMVMTGMAVIVTSVVVVIV</sequence>
<reference key="2">
    <citation type="submission" date="2011-03" db="EMBL/GenBank/DDBJ databases">
        <title>Complete Genome Sequence of a beneficial plant roots-associated bacterium Pseudomonas brassicacearum.</title>
        <authorList>
            <person name="Ortet P."/>
            <person name="Barakat M."/>
            <person name="Lalaouna D."/>
            <person name="Fochesato S."/>
            <person name="Barbe V."/>
            <person name="Santaella C."/>
            <person name="Heulin T."/>
            <person name="Achouak W."/>
        </authorList>
    </citation>
    <scope>NUCLEOTIDE SEQUENCE</scope>
    <source>
        <strain>NFM421</strain>
    </source>
</reference>
<gene>
    <name evidence="3" type="ORF">PSEBR_gl124</name>
</gene>
<dbReference type="AlphaFoldDB" id="F2K777"/>
<name>F2K777_PSEBN</name>
<accession>F2K777</accession>
<reference evidence="3 4" key="1">
    <citation type="journal article" date="2011" name="J. Bacteriol.">
        <title>Complete genome sequence of a beneficial plant root-associated bacterium, Pseudomonas brassicacearum.</title>
        <authorList>
            <person name="Ortet P."/>
            <person name="Barakat M."/>
            <person name="Lalaouna D."/>
            <person name="Fochesato S."/>
            <person name="Barbe V."/>
            <person name="Vacherie B."/>
            <person name="Santaella C."/>
            <person name="Heulin T."/>
            <person name="Achouak W."/>
        </authorList>
    </citation>
    <scope>NUCLEOTIDE SEQUENCE [LARGE SCALE GENOMIC DNA]</scope>
    <source>
        <strain evidence="3 4">NFM421</strain>
    </source>
</reference>
<evidence type="ECO:0000256" key="2">
    <source>
        <dbReference type="SAM" id="Phobius"/>
    </source>
</evidence>
<keyword evidence="2" id="KW-1133">Transmembrane helix</keyword>
<feature type="region of interest" description="Disordered" evidence="1">
    <location>
        <begin position="1"/>
        <end position="26"/>
    </location>
</feature>